<feature type="compositionally biased region" description="Acidic residues" evidence="2">
    <location>
        <begin position="449"/>
        <end position="458"/>
    </location>
</feature>
<comment type="caution">
    <text evidence="3">The sequence shown here is derived from an EMBL/GenBank/DDBJ whole genome shotgun (WGS) entry which is preliminary data.</text>
</comment>
<organism evidence="3 4">
    <name type="scientific">Penicillium diatomitis</name>
    <dbReference type="NCBI Taxonomy" id="2819901"/>
    <lineage>
        <taxon>Eukaryota</taxon>
        <taxon>Fungi</taxon>
        <taxon>Dikarya</taxon>
        <taxon>Ascomycota</taxon>
        <taxon>Pezizomycotina</taxon>
        <taxon>Eurotiomycetes</taxon>
        <taxon>Eurotiomycetidae</taxon>
        <taxon>Eurotiales</taxon>
        <taxon>Aspergillaceae</taxon>
        <taxon>Penicillium</taxon>
    </lineage>
</organism>
<evidence type="ECO:0000313" key="3">
    <source>
        <dbReference type="EMBL" id="KAJ5480761.1"/>
    </source>
</evidence>
<feature type="region of interest" description="Disordered" evidence="2">
    <location>
        <begin position="392"/>
        <end position="458"/>
    </location>
</feature>
<dbReference type="EMBL" id="JAPWDQ010000009">
    <property type="protein sequence ID" value="KAJ5480761.1"/>
    <property type="molecule type" value="Genomic_DNA"/>
</dbReference>
<evidence type="ECO:0000256" key="2">
    <source>
        <dbReference type="SAM" id="MobiDB-lite"/>
    </source>
</evidence>
<dbReference type="Proteomes" id="UP001148312">
    <property type="component" value="Unassembled WGS sequence"/>
</dbReference>
<dbReference type="GeneID" id="81626505"/>
<dbReference type="AlphaFoldDB" id="A0A9W9X1M9"/>
<accession>A0A9W9X1M9</accession>
<reference evidence="3" key="1">
    <citation type="submission" date="2022-12" db="EMBL/GenBank/DDBJ databases">
        <authorList>
            <person name="Petersen C."/>
        </authorList>
    </citation>
    <scope>NUCLEOTIDE SEQUENCE</scope>
    <source>
        <strain evidence="3">IBT 30728</strain>
    </source>
</reference>
<evidence type="ECO:0000256" key="1">
    <source>
        <dbReference type="SAM" id="Coils"/>
    </source>
</evidence>
<name>A0A9W9X1M9_9EURO</name>
<sequence length="458" mass="50905">MSTLLPLRGQRAAALPDVSPVSLRDPLLQIERQASLIQRILQDLIDAQSEGLAGGLGQPSLDSTSTVSLTNGSVALGRAPSPATPARRQSSTRISLEKARQAISRSILDLLKLRETESAVLSLHEEERDNALGEIRDFLARKRGLQEAISSVRNDQQSQEAHRLRQEAASLETEIGDLETRLYEMKAHHRNLIVQISSIENSIDAKRSSYTESLSLLQSDVDTYLRNPPVQQLAGFSNESSIYTLKPDRRTLELAEEQWKLEREHLHTRHLAVDAEIVALEEGGDIWKQAVADLSTFESLLRTQMRLYIERQSSLVISEDEPLPLPLREIAAKVSTELDKTASRLENFLELANKREWKLLVCCLSAEVEALHEARGILLPAFGIPVRLEAASSNGASSDDDSPAGPKTTQDGLSRQKEDRERENSDSEPPADLLQDDSNHTTHPILRSDDDEPDPAWL</sequence>
<protein>
    <recommendedName>
        <fullName evidence="5">Autophagy-related protein Atg28</fullName>
    </recommendedName>
</protein>
<proteinExistence type="predicted"/>
<keyword evidence="4" id="KW-1185">Reference proteome</keyword>
<gene>
    <name evidence="3" type="ORF">N7539_006655</name>
</gene>
<feature type="compositionally biased region" description="Basic and acidic residues" evidence="2">
    <location>
        <begin position="414"/>
        <end position="425"/>
    </location>
</feature>
<dbReference type="Gene3D" id="1.20.5.340">
    <property type="match status" value="1"/>
</dbReference>
<evidence type="ECO:0008006" key="5">
    <source>
        <dbReference type="Google" id="ProtNLM"/>
    </source>
</evidence>
<keyword evidence="1" id="KW-0175">Coiled coil</keyword>
<feature type="coiled-coil region" evidence="1">
    <location>
        <begin position="154"/>
        <end position="181"/>
    </location>
</feature>
<dbReference type="RefSeq" id="XP_056788191.1">
    <property type="nucleotide sequence ID" value="XM_056936256.1"/>
</dbReference>
<evidence type="ECO:0000313" key="4">
    <source>
        <dbReference type="Proteomes" id="UP001148312"/>
    </source>
</evidence>
<reference evidence="3" key="2">
    <citation type="journal article" date="2023" name="IMA Fungus">
        <title>Comparative genomic study of the Penicillium genus elucidates a diverse pangenome and 15 lateral gene transfer events.</title>
        <authorList>
            <person name="Petersen C."/>
            <person name="Sorensen T."/>
            <person name="Nielsen M.R."/>
            <person name="Sondergaard T.E."/>
            <person name="Sorensen J.L."/>
            <person name="Fitzpatrick D.A."/>
            <person name="Frisvad J.C."/>
            <person name="Nielsen K.L."/>
        </authorList>
    </citation>
    <scope>NUCLEOTIDE SEQUENCE</scope>
    <source>
        <strain evidence="3">IBT 30728</strain>
    </source>
</reference>
<feature type="region of interest" description="Disordered" evidence="2">
    <location>
        <begin position="75"/>
        <end position="95"/>
    </location>
</feature>